<evidence type="ECO:0000256" key="2">
    <source>
        <dbReference type="ARBA" id="ARBA00008182"/>
    </source>
</evidence>
<dbReference type="InterPro" id="IPR009050">
    <property type="entry name" value="Globin-like_sf"/>
</dbReference>
<dbReference type="EMBL" id="JACJTA010000081">
    <property type="protein sequence ID" value="MBD2608024.1"/>
    <property type="molecule type" value="Genomic_DNA"/>
</dbReference>
<organism evidence="5 6">
    <name type="scientific">Scytonema hofmannii FACHB-248</name>
    <dbReference type="NCBI Taxonomy" id="1842502"/>
    <lineage>
        <taxon>Bacteria</taxon>
        <taxon>Bacillati</taxon>
        <taxon>Cyanobacteriota</taxon>
        <taxon>Cyanophyceae</taxon>
        <taxon>Nostocales</taxon>
        <taxon>Scytonemataceae</taxon>
        <taxon>Scytonema</taxon>
    </lineage>
</organism>
<comment type="similarity">
    <text evidence="2">Belongs to the phycobiliprotein family.</text>
</comment>
<sequence>MLKTSQSVKSPTVDRLLNLWAQRYTVDLSSLSLENGVSPDSLLKASSPEGRALTATKLKDNVLDINCNMAWIQTKTLYSYIPNILDLNEARRITQFAFRVYRKLLEVYQKQSINNVSVSGESNGNSLLIWGIPAVEELGYALEPILMVFQEQHIISKDWRALGFLTTQLNFSNSLILKKLTPSEKVLLASYLNFVEEQVAMPWQRVCNQSAKYELNSPEFIIVEQILPDARDIAQNVYNQLVELLPNHRSRRGTLSHSGVTHSCLRDLNMFQAYLWLCFLEKSMAPFEEELLPLCQMVVEGVEIQWEITEKWCQVLGDEIISRVNPEQKALLLPYTERMQEIFLKERSRLGFEEESFERNV</sequence>
<evidence type="ECO:0000313" key="6">
    <source>
        <dbReference type="Proteomes" id="UP000660380"/>
    </source>
</evidence>
<accession>A0ABR8GXN9</accession>
<keyword evidence="4" id="KW-0089">Bile pigment</keyword>
<gene>
    <name evidence="5" type="ORF">H6G81_26785</name>
</gene>
<reference evidence="5 6" key="1">
    <citation type="journal article" date="2020" name="ISME J.">
        <title>Comparative genomics reveals insights into cyanobacterial evolution and habitat adaptation.</title>
        <authorList>
            <person name="Chen M.Y."/>
            <person name="Teng W.K."/>
            <person name="Zhao L."/>
            <person name="Hu C.X."/>
            <person name="Zhou Y.K."/>
            <person name="Han B.P."/>
            <person name="Song L.R."/>
            <person name="Shu W.S."/>
        </authorList>
    </citation>
    <scope>NUCLEOTIDE SEQUENCE [LARGE SCALE GENOMIC DNA]</scope>
    <source>
        <strain evidence="5 6">FACHB-248</strain>
    </source>
</reference>
<evidence type="ECO:0000313" key="5">
    <source>
        <dbReference type="EMBL" id="MBD2608024.1"/>
    </source>
</evidence>
<comment type="subcellular location">
    <subcellularLocation>
        <location evidence="1">Cellular thylakoid membrane</location>
        <topology evidence="1">Peripheral membrane protein</topology>
        <orientation evidence="1">Cytoplasmic side</orientation>
    </subcellularLocation>
</comment>
<dbReference type="InterPro" id="IPR012128">
    <property type="entry name" value="Phycobilisome_asu/bsu"/>
</dbReference>
<evidence type="ECO:0000256" key="3">
    <source>
        <dbReference type="ARBA" id="ARBA00022991"/>
    </source>
</evidence>
<dbReference type="Proteomes" id="UP000660380">
    <property type="component" value="Unassembled WGS sequence"/>
</dbReference>
<dbReference type="SUPFAM" id="SSF46458">
    <property type="entry name" value="Globin-like"/>
    <property type="match status" value="1"/>
</dbReference>
<keyword evidence="3" id="KW-0157">Chromophore</keyword>
<comment type="caution">
    <text evidence="5">The sequence shown here is derived from an EMBL/GenBank/DDBJ whole genome shotgun (WGS) entry which is preliminary data.</text>
</comment>
<dbReference type="Gene3D" id="1.10.490.20">
    <property type="entry name" value="Phycocyanins"/>
    <property type="match status" value="1"/>
</dbReference>
<dbReference type="Pfam" id="PF00502">
    <property type="entry name" value="Phycobilisome"/>
    <property type="match status" value="1"/>
</dbReference>
<name>A0ABR8GXN9_9CYAN</name>
<evidence type="ECO:0000256" key="4">
    <source>
        <dbReference type="ARBA" id="ARBA00023307"/>
    </source>
</evidence>
<dbReference type="RefSeq" id="WP_029634008.1">
    <property type="nucleotide sequence ID" value="NZ_JACJTA010000081.1"/>
</dbReference>
<keyword evidence="6" id="KW-1185">Reference proteome</keyword>
<evidence type="ECO:0008006" key="7">
    <source>
        <dbReference type="Google" id="ProtNLM"/>
    </source>
</evidence>
<dbReference type="InterPro" id="IPR038719">
    <property type="entry name" value="Phycobilisome_asu/bsu_sf"/>
</dbReference>
<protein>
    <recommendedName>
        <fullName evidence="7">Apea-like HEPN domain-containing protein</fullName>
    </recommendedName>
</protein>
<proteinExistence type="inferred from homology"/>
<evidence type="ECO:0000256" key="1">
    <source>
        <dbReference type="ARBA" id="ARBA00004445"/>
    </source>
</evidence>